<dbReference type="CDD" id="cd06225">
    <property type="entry name" value="HAMP"/>
    <property type="match status" value="1"/>
</dbReference>
<sequence>MSFKSIRGRITLIIVVIFVLFGAAISFNIFSLVRSNDGLGSYRDLSVVTNQISEIENDFFEAALAFKDYVINYGEQTKETFTQNINAVQSFFTGETTDSTLVQNIITKIEDYENNFNQIVQLNEEKNRLASQDFKDISNELRQLITDFKTLAQENNVSTLVFYADSSMNILDNIDNLASMYFSSKSLGDKNNVLNAFNELDSQLLIMQYGLTSDELTEMFNKTKDMAEQYRNIFNQIVTVIESQEPIIEQMEQARVEILKLLEEQRMELEVQEDTLGPSLIEENNRAIMLTIILTIVAFVVSIIMVIYLIRSITKPLLEFKNKINQFKEGDLTVNFESKSKDEIGQMANALSEMSKELRRSVGSIKQASDKVEKASESLTRSSQESRKNSEELKNQMDKIQTSTEETAGNVEEVTSGVDEVARAAQGVSQDAQRLSEEADETSKAAEEGSKTIESISQAVKEAVERTKESQKEVETLASNAKNVQSIVETINSITEQTNLLALNAAIEAARAGEAGRGFAVVADEIRKLAEESRNATDEISQILTNITQGTNKVNESTNKVVGTIGEINEKMVNVQQSFNRIKERIERMDQGIENMTASAEEQSASAQEMSTAMDRVAKAVTQISEQLERSRSVIDEQVNQAVGINEEAKELSELATELKGLVESFKI</sequence>
<evidence type="ECO:0000256" key="5">
    <source>
        <dbReference type="SAM" id="MobiDB-lite"/>
    </source>
</evidence>
<evidence type="ECO:0000256" key="4">
    <source>
        <dbReference type="SAM" id="Coils"/>
    </source>
</evidence>
<feature type="transmembrane region" description="Helical" evidence="6">
    <location>
        <begin position="12"/>
        <end position="33"/>
    </location>
</feature>
<dbReference type="EMBL" id="AZRL01000004">
    <property type="protein sequence ID" value="PNR97652.1"/>
    <property type="molecule type" value="Genomic_DNA"/>
</dbReference>
<protein>
    <submittedName>
        <fullName evidence="9">Methyl-accepting chemotaxis protein</fullName>
    </submittedName>
</protein>
<dbReference type="InterPro" id="IPR032255">
    <property type="entry name" value="HBM"/>
</dbReference>
<feature type="domain" description="Methyl-accepting transducer" evidence="7">
    <location>
        <begin position="382"/>
        <end position="618"/>
    </location>
</feature>
<feature type="compositionally biased region" description="Basic and acidic residues" evidence="5">
    <location>
        <begin position="434"/>
        <end position="451"/>
    </location>
</feature>
<dbReference type="OrthoDB" id="48894at2"/>
<dbReference type="SMART" id="SM00283">
    <property type="entry name" value="MA"/>
    <property type="match status" value="1"/>
</dbReference>
<proteinExistence type="inferred from homology"/>
<keyword evidence="1 3" id="KW-0807">Transducer</keyword>
<dbReference type="PANTHER" id="PTHR32089:SF112">
    <property type="entry name" value="LYSOZYME-LIKE PROTEIN-RELATED"/>
    <property type="match status" value="1"/>
</dbReference>
<dbReference type="Proteomes" id="UP000236434">
    <property type="component" value="Unassembled WGS sequence"/>
</dbReference>
<name>A0A2K1P4E5_9BACT</name>
<evidence type="ECO:0000259" key="7">
    <source>
        <dbReference type="PROSITE" id="PS50111"/>
    </source>
</evidence>
<dbReference type="InterPro" id="IPR003660">
    <property type="entry name" value="HAMP_dom"/>
</dbReference>
<evidence type="ECO:0000256" key="2">
    <source>
        <dbReference type="ARBA" id="ARBA00029447"/>
    </source>
</evidence>
<keyword evidence="6" id="KW-0812">Transmembrane</keyword>
<feature type="compositionally biased region" description="Basic and acidic residues" evidence="5">
    <location>
        <begin position="384"/>
        <end position="397"/>
    </location>
</feature>
<dbReference type="SMART" id="SM01358">
    <property type="entry name" value="HBM"/>
    <property type="match status" value="1"/>
</dbReference>
<comment type="caution">
    <text evidence="9">The sequence shown here is derived from an EMBL/GenBank/DDBJ whole genome shotgun (WGS) entry which is preliminary data.</text>
</comment>
<dbReference type="SUPFAM" id="SSF58104">
    <property type="entry name" value="Methyl-accepting chemotaxis protein (MCP) signaling domain"/>
    <property type="match status" value="1"/>
</dbReference>
<feature type="domain" description="HAMP" evidence="8">
    <location>
        <begin position="311"/>
        <end position="363"/>
    </location>
</feature>
<evidence type="ECO:0000256" key="3">
    <source>
        <dbReference type="PROSITE-ProRule" id="PRU00284"/>
    </source>
</evidence>
<dbReference type="GO" id="GO:0016020">
    <property type="term" value="C:membrane"/>
    <property type="evidence" value="ECO:0007669"/>
    <property type="project" value="InterPro"/>
</dbReference>
<reference evidence="9 10" key="1">
    <citation type="submission" date="2013-12" db="EMBL/GenBank/DDBJ databases">
        <title>Comparative genomics of Petrotoga isolates.</title>
        <authorList>
            <person name="Nesbo C.L."/>
            <person name="Charchuk R."/>
            <person name="Chow K."/>
        </authorList>
    </citation>
    <scope>NUCLEOTIDE SEQUENCE [LARGE SCALE GENOMIC DNA]</scope>
    <source>
        <strain evidence="9 10">DSM 13574</strain>
    </source>
</reference>
<dbReference type="PANTHER" id="PTHR32089">
    <property type="entry name" value="METHYL-ACCEPTING CHEMOTAXIS PROTEIN MCPB"/>
    <property type="match status" value="1"/>
</dbReference>
<dbReference type="CDD" id="cd11386">
    <property type="entry name" value="MCP_signal"/>
    <property type="match status" value="1"/>
</dbReference>
<keyword evidence="4" id="KW-0175">Coiled coil</keyword>
<feature type="transmembrane region" description="Helical" evidence="6">
    <location>
        <begin position="287"/>
        <end position="310"/>
    </location>
</feature>
<feature type="region of interest" description="Disordered" evidence="5">
    <location>
        <begin position="362"/>
        <end position="408"/>
    </location>
</feature>
<dbReference type="Pfam" id="PF00672">
    <property type="entry name" value="HAMP"/>
    <property type="match status" value="1"/>
</dbReference>
<evidence type="ECO:0000313" key="10">
    <source>
        <dbReference type="Proteomes" id="UP000236434"/>
    </source>
</evidence>
<dbReference type="InterPro" id="IPR004089">
    <property type="entry name" value="MCPsignal_dom"/>
</dbReference>
<dbReference type="Gene3D" id="1.10.287.950">
    <property type="entry name" value="Methyl-accepting chemotaxis protein"/>
    <property type="match status" value="1"/>
</dbReference>
<organism evidence="9 10">
    <name type="scientific">Petrotoga olearia DSM 13574</name>
    <dbReference type="NCBI Taxonomy" id="1122955"/>
    <lineage>
        <taxon>Bacteria</taxon>
        <taxon>Thermotogati</taxon>
        <taxon>Thermotogota</taxon>
        <taxon>Thermotogae</taxon>
        <taxon>Petrotogales</taxon>
        <taxon>Petrotogaceae</taxon>
        <taxon>Petrotoga</taxon>
    </lineage>
</organism>
<dbReference type="Pfam" id="PF00015">
    <property type="entry name" value="MCPsignal"/>
    <property type="match status" value="1"/>
</dbReference>
<feature type="coiled-coil region" evidence="4">
    <location>
        <begin position="635"/>
        <end position="665"/>
    </location>
</feature>
<dbReference type="PROSITE" id="PS50111">
    <property type="entry name" value="CHEMOTAXIS_TRANSDUC_2"/>
    <property type="match status" value="1"/>
</dbReference>
<comment type="similarity">
    <text evidence="2">Belongs to the methyl-accepting chemotaxis (MCP) protein family.</text>
</comment>
<dbReference type="Gene3D" id="6.10.340.10">
    <property type="match status" value="1"/>
</dbReference>
<keyword evidence="6" id="KW-0472">Membrane</keyword>
<accession>A0A2K1P4E5</accession>
<dbReference type="PROSITE" id="PS50885">
    <property type="entry name" value="HAMP"/>
    <property type="match status" value="1"/>
</dbReference>
<dbReference type="SMART" id="SM00304">
    <property type="entry name" value="HAMP"/>
    <property type="match status" value="3"/>
</dbReference>
<dbReference type="GO" id="GO:0007165">
    <property type="term" value="P:signal transduction"/>
    <property type="evidence" value="ECO:0007669"/>
    <property type="project" value="UniProtKB-KW"/>
</dbReference>
<evidence type="ECO:0000256" key="1">
    <source>
        <dbReference type="ARBA" id="ARBA00023224"/>
    </source>
</evidence>
<gene>
    <name evidence="9" type="ORF">X929_02630</name>
</gene>
<feature type="region of interest" description="Disordered" evidence="5">
    <location>
        <begin position="428"/>
        <end position="453"/>
    </location>
</feature>
<feature type="compositionally biased region" description="Polar residues" evidence="5">
    <location>
        <begin position="398"/>
        <end position="407"/>
    </location>
</feature>
<evidence type="ECO:0000313" key="9">
    <source>
        <dbReference type="EMBL" id="PNR97652.1"/>
    </source>
</evidence>
<dbReference type="RefSeq" id="WP_103066484.1">
    <property type="nucleotide sequence ID" value="NZ_AZRL01000004.1"/>
</dbReference>
<keyword evidence="6" id="KW-1133">Transmembrane helix</keyword>
<evidence type="ECO:0000259" key="8">
    <source>
        <dbReference type="PROSITE" id="PS50885"/>
    </source>
</evidence>
<dbReference type="AlphaFoldDB" id="A0A2K1P4E5"/>
<evidence type="ECO:0000256" key="6">
    <source>
        <dbReference type="SAM" id="Phobius"/>
    </source>
</evidence>